<dbReference type="RefSeq" id="WP_163249256.1">
    <property type="nucleotide sequence ID" value="NZ_SXDP01000005.1"/>
</dbReference>
<dbReference type="InterPro" id="IPR015422">
    <property type="entry name" value="PyrdxlP-dep_Trfase_small"/>
</dbReference>
<dbReference type="SUPFAM" id="SSF53383">
    <property type="entry name" value="PLP-dependent transferases"/>
    <property type="match status" value="1"/>
</dbReference>
<evidence type="ECO:0000313" key="7">
    <source>
        <dbReference type="EMBL" id="NEZ47168.1"/>
    </source>
</evidence>
<comment type="similarity">
    <text evidence="2">Belongs to the class-V pyridoxal-phosphate-dependent aminotransferase family. Csd subfamily.</text>
</comment>
<reference evidence="7 8" key="1">
    <citation type="submission" date="2019-04" db="EMBL/GenBank/DDBJ databases">
        <title>Genome sequencing of Clostridium botulinum Groups I-IV and Clostridium butyricum.</title>
        <authorList>
            <person name="Brunt J."/>
            <person name="Van Vliet A.H.M."/>
            <person name="Stringer S.C."/>
            <person name="Carter A.T."/>
            <person name="Peck M.W."/>
        </authorList>
    </citation>
    <scope>NUCLEOTIDE SEQUENCE [LARGE SCALE GENOMIC DNA]</scope>
    <source>
        <strain evidence="7 8">IFR 18/094</strain>
    </source>
</reference>
<dbReference type="EMBL" id="SXDP01000005">
    <property type="protein sequence ID" value="NEZ47168.1"/>
    <property type="molecule type" value="Genomic_DNA"/>
</dbReference>
<organism evidence="7 8">
    <name type="scientific">Clostridium niameyense</name>
    <dbReference type="NCBI Taxonomy" id="1622073"/>
    <lineage>
        <taxon>Bacteria</taxon>
        <taxon>Bacillati</taxon>
        <taxon>Bacillota</taxon>
        <taxon>Clostridia</taxon>
        <taxon>Eubacteriales</taxon>
        <taxon>Clostridiaceae</taxon>
        <taxon>Clostridium</taxon>
    </lineage>
</organism>
<accession>A0A6M0RD48</accession>
<keyword evidence="8" id="KW-1185">Reference proteome</keyword>
<evidence type="ECO:0000256" key="4">
    <source>
        <dbReference type="ARBA" id="ARBA00050776"/>
    </source>
</evidence>
<dbReference type="PANTHER" id="PTHR43586:SF8">
    <property type="entry name" value="CYSTEINE DESULFURASE 1, CHLOROPLASTIC"/>
    <property type="match status" value="1"/>
</dbReference>
<comment type="catalytic activity">
    <reaction evidence="4">
        <text>(sulfur carrier)-H + L-cysteine = (sulfur carrier)-SH + L-alanine</text>
        <dbReference type="Rhea" id="RHEA:43892"/>
        <dbReference type="Rhea" id="RHEA-COMP:14737"/>
        <dbReference type="Rhea" id="RHEA-COMP:14739"/>
        <dbReference type="ChEBI" id="CHEBI:29917"/>
        <dbReference type="ChEBI" id="CHEBI:35235"/>
        <dbReference type="ChEBI" id="CHEBI:57972"/>
        <dbReference type="ChEBI" id="CHEBI:64428"/>
        <dbReference type="EC" id="2.8.1.7"/>
    </reaction>
</comment>
<evidence type="ECO:0000313" key="8">
    <source>
        <dbReference type="Proteomes" id="UP000473885"/>
    </source>
</evidence>
<dbReference type="PROSITE" id="PS00595">
    <property type="entry name" value="AA_TRANSFER_CLASS_5"/>
    <property type="match status" value="1"/>
</dbReference>
<dbReference type="Proteomes" id="UP000473885">
    <property type="component" value="Unassembled WGS sequence"/>
</dbReference>
<keyword evidence="7" id="KW-0032">Aminotransferase</keyword>
<feature type="domain" description="Aminotransferase class V" evidence="6">
    <location>
        <begin position="31"/>
        <end position="419"/>
    </location>
</feature>
<evidence type="ECO:0000256" key="5">
    <source>
        <dbReference type="RuleBase" id="RU004504"/>
    </source>
</evidence>
<proteinExistence type="inferred from homology"/>
<comment type="caution">
    <text evidence="7">The sequence shown here is derived from an EMBL/GenBank/DDBJ whole genome shotgun (WGS) entry which is preliminary data.</text>
</comment>
<sequence>MNFIKNSPYKYLVVGVDTKIPINNNKLVTAINFDNSATTPAFVSVMEEIFDFAPWYSSIHRGTGYKSQLSSEIYEKSKNTVANFIGADLNYDTIIYVKNTTEAINKLSYRLCSDDPDSIVLATSMEHHSNDLPWRGKYNVDYIEVDNCGRLIIEDLKQKLIKYQGKVKLVTVTGASNVTGYKNPIYYIASLVHQFNAKLLVDGAQLVPHCAINMKPHNDMNHIDYLAFSAHKMYAPFGIGVLVGPKSTFEAGDPEISGGGTVRTVTKDFVIWKDPPEKEEAGTPNLMGVVALTTAINTLNKLGMNNIERYEQYLLKYTINKLKRIPDIELYSHDDNYPKVSIIPFNIKGIHHSVTAEILSKEAGIAVRSGCFCAQPYVQRLLNISEEDVKKYALKEGLERPGMVRISFGMYNDCYEIDRMIYSLKTIVANKKFYIKRYGFQ</sequence>
<gene>
    <name evidence="7" type="ORF">FDF74_08090</name>
</gene>
<dbReference type="AlphaFoldDB" id="A0A6M0RD48"/>
<evidence type="ECO:0000259" key="6">
    <source>
        <dbReference type="Pfam" id="PF00266"/>
    </source>
</evidence>
<keyword evidence="7" id="KW-0808">Transferase</keyword>
<dbReference type="InterPro" id="IPR015421">
    <property type="entry name" value="PyrdxlP-dep_Trfase_major"/>
</dbReference>
<evidence type="ECO:0000256" key="1">
    <source>
        <dbReference type="ARBA" id="ARBA00001933"/>
    </source>
</evidence>
<dbReference type="InterPro" id="IPR015424">
    <property type="entry name" value="PyrdxlP-dep_Trfase"/>
</dbReference>
<evidence type="ECO:0000256" key="3">
    <source>
        <dbReference type="ARBA" id="ARBA00022898"/>
    </source>
</evidence>
<comment type="cofactor">
    <cofactor evidence="1 5">
        <name>pyridoxal 5'-phosphate</name>
        <dbReference type="ChEBI" id="CHEBI:597326"/>
    </cofactor>
</comment>
<dbReference type="GO" id="GO:0031071">
    <property type="term" value="F:cysteine desulfurase activity"/>
    <property type="evidence" value="ECO:0007669"/>
    <property type="project" value="UniProtKB-EC"/>
</dbReference>
<name>A0A6M0RD48_9CLOT</name>
<dbReference type="PANTHER" id="PTHR43586">
    <property type="entry name" value="CYSTEINE DESULFURASE"/>
    <property type="match status" value="1"/>
</dbReference>
<dbReference type="GO" id="GO:0008483">
    <property type="term" value="F:transaminase activity"/>
    <property type="evidence" value="ECO:0007669"/>
    <property type="project" value="UniProtKB-KW"/>
</dbReference>
<evidence type="ECO:0000256" key="2">
    <source>
        <dbReference type="ARBA" id="ARBA00010447"/>
    </source>
</evidence>
<dbReference type="Gene3D" id="3.40.640.10">
    <property type="entry name" value="Type I PLP-dependent aspartate aminotransferase-like (Major domain)"/>
    <property type="match status" value="1"/>
</dbReference>
<dbReference type="InterPro" id="IPR020578">
    <property type="entry name" value="Aminotrans_V_PyrdxlP_BS"/>
</dbReference>
<protein>
    <submittedName>
        <fullName evidence="7">Aminotransferase class V-fold PLP-dependent enzyme</fullName>
    </submittedName>
</protein>
<keyword evidence="3" id="KW-0663">Pyridoxal phosphate</keyword>
<dbReference type="Pfam" id="PF00266">
    <property type="entry name" value="Aminotran_5"/>
    <property type="match status" value="1"/>
</dbReference>
<dbReference type="InterPro" id="IPR000192">
    <property type="entry name" value="Aminotrans_V_dom"/>
</dbReference>
<dbReference type="Gene3D" id="3.90.1150.10">
    <property type="entry name" value="Aspartate Aminotransferase, domain 1"/>
    <property type="match status" value="1"/>
</dbReference>